<sequence length="141" mass="15301">MSSSTLVATSSRGTTATATNNALFCSCKHERHDHALIRCGCSYDAANITDKTSRPVDDAYHRLWCSTCLKFCSKDACCPSALPQLCVTEARGFSLLRLPLKIVTISICILAAVRSWVGGSLFFWMKPAAIDLPTEKSPLLA</sequence>
<evidence type="ECO:0000313" key="2">
    <source>
        <dbReference type="EMBL" id="TFK24888.1"/>
    </source>
</evidence>
<name>A0A5C3L9H7_COPMA</name>
<evidence type="ECO:0000313" key="3">
    <source>
        <dbReference type="Proteomes" id="UP000307440"/>
    </source>
</evidence>
<feature type="transmembrane region" description="Helical" evidence="1">
    <location>
        <begin position="98"/>
        <end position="117"/>
    </location>
</feature>
<dbReference type="Proteomes" id="UP000307440">
    <property type="component" value="Unassembled WGS sequence"/>
</dbReference>
<keyword evidence="1" id="KW-0472">Membrane</keyword>
<proteinExistence type="predicted"/>
<keyword evidence="3" id="KW-1185">Reference proteome</keyword>
<keyword evidence="1" id="KW-1133">Transmembrane helix</keyword>
<gene>
    <name evidence="2" type="ORF">FA15DRAFT_387886</name>
</gene>
<dbReference type="EMBL" id="ML210193">
    <property type="protein sequence ID" value="TFK24888.1"/>
    <property type="molecule type" value="Genomic_DNA"/>
</dbReference>
<organism evidence="2 3">
    <name type="scientific">Coprinopsis marcescibilis</name>
    <name type="common">Agaric fungus</name>
    <name type="synonym">Psathyrella marcescibilis</name>
    <dbReference type="NCBI Taxonomy" id="230819"/>
    <lineage>
        <taxon>Eukaryota</taxon>
        <taxon>Fungi</taxon>
        <taxon>Dikarya</taxon>
        <taxon>Basidiomycota</taxon>
        <taxon>Agaricomycotina</taxon>
        <taxon>Agaricomycetes</taxon>
        <taxon>Agaricomycetidae</taxon>
        <taxon>Agaricales</taxon>
        <taxon>Agaricineae</taxon>
        <taxon>Psathyrellaceae</taxon>
        <taxon>Coprinopsis</taxon>
    </lineage>
</organism>
<protein>
    <submittedName>
        <fullName evidence="2">Uncharacterized protein</fullName>
    </submittedName>
</protein>
<keyword evidence="1" id="KW-0812">Transmembrane</keyword>
<accession>A0A5C3L9H7</accession>
<dbReference type="AlphaFoldDB" id="A0A5C3L9H7"/>
<dbReference type="OrthoDB" id="3010120at2759"/>
<reference evidence="2 3" key="1">
    <citation type="journal article" date="2019" name="Nat. Ecol. Evol.">
        <title>Megaphylogeny resolves global patterns of mushroom evolution.</title>
        <authorList>
            <person name="Varga T."/>
            <person name="Krizsan K."/>
            <person name="Foldi C."/>
            <person name="Dima B."/>
            <person name="Sanchez-Garcia M."/>
            <person name="Sanchez-Ramirez S."/>
            <person name="Szollosi G.J."/>
            <person name="Szarkandi J.G."/>
            <person name="Papp V."/>
            <person name="Albert L."/>
            <person name="Andreopoulos W."/>
            <person name="Angelini C."/>
            <person name="Antonin V."/>
            <person name="Barry K.W."/>
            <person name="Bougher N.L."/>
            <person name="Buchanan P."/>
            <person name="Buyck B."/>
            <person name="Bense V."/>
            <person name="Catcheside P."/>
            <person name="Chovatia M."/>
            <person name="Cooper J."/>
            <person name="Damon W."/>
            <person name="Desjardin D."/>
            <person name="Finy P."/>
            <person name="Geml J."/>
            <person name="Haridas S."/>
            <person name="Hughes K."/>
            <person name="Justo A."/>
            <person name="Karasinski D."/>
            <person name="Kautmanova I."/>
            <person name="Kiss B."/>
            <person name="Kocsube S."/>
            <person name="Kotiranta H."/>
            <person name="LaButti K.M."/>
            <person name="Lechner B.E."/>
            <person name="Liimatainen K."/>
            <person name="Lipzen A."/>
            <person name="Lukacs Z."/>
            <person name="Mihaltcheva S."/>
            <person name="Morgado L.N."/>
            <person name="Niskanen T."/>
            <person name="Noordeloos M.E."/>
            <person name="Ohm R.A."/>
            <person name="Ortiz-Santana B."/>
            <person name="Ovrebo C."/>
            <person name="Racz N."/>
            <person name="Riley R."/>
            <person name="Savchenko A."/>
            <person name="Shiryaev A."/>
            <person name="Soop K."/>
            <person name="Spirin V."/>
            <person name="Szebenyi C."/>
            <person name="Tomsovsky M."/>
            <person name="Tulloss R.E."/>
            <person name="Uehling J."/>
            <person name="Grigoriev I.V."/>
            <person name="Vagvolgyi C."/>
            <person name="Papp T."/>
            <person name="Martin F.M."/>
            <person name="Miettinen O."/>
            <person name="Hibbett D.S."/>
            <person name="Nagy L.G."/>
        </authorList>
    </citation>
    <scope>NUCLEOTIDE SEQUENCE [LARGE SCALE GENOMIC DNA]</scope>
    <source>
        <strain evidence="2 3">CBS 121175</strain>
    </source>
</reference>
<evidence type="ECO:0000256" key="1">
    <source>
        <dbReference type="SAM" id="Phobius"/>
    </source>
</evidence>